<dbReference type="InterPro" id="IPR019813">
    <property type="entry name" value="Translation_initiation_fac3_CS"/>
</dbReference>
<dbReference type="GO" id="GO:0032790">
    <property type="term" value="P:ribosome disassembly"/>
    <property type="evidence" value="ECO:0007669"/>
    <property type="project" value="TreeGrafter"/>
</dbReference>
<comment type="function">
    <text evidence="4 6">IF-3 binds to the 30S ribosomal subunit and shifts the equilibrium between 70S ribosomes and their 50S and 30S subunits in favor of the free subunits, thus enhancing the availability of 30S subunits on which protein synthesis initiation begins.</text>
</comment>
<dbReference type="FunFam" id="3.10.20.80:FF:000001">
    <property type="entry name" value="Translation initiation factor IF-3"/>
    <property type="match status" value="1"/>
</dbReference>
<comment type="subcellular location">
    <subcellularLocation>
        <location evidence="4 6">Cytoplasm</location>
    </subcellularLocation>
</comment>
<dbReference type="RefSeq" id="WP_200277249.1">
    <property type="nucleotide sequence ID" value="NZ_JAENII010000003.1"/>
</dbReference>
<dbReference type="InterPro" id="IPR001288">
    <property type="entry name" value="Translation_initiation_fac_3"/>
</dbReference>
<comment type="subunit">
    <text evidence="4 6">Monomer.</text>
</comment>
<dbReference type="Proteomes" id="UP000658278">
    <property type="component" value="Unassembled WGS sequence"/>
</dbReference>
<dbReference type="AlphaFoldDB" id="A0A934RAT9"/>
<evidence type="ECO:0000256" key="2">
    <source>
        <dbReference type="ARBA" id="ARBA00022540"/>
    </source>
</evidence>
<organism evidence="10 11">
    <name type="scientific">Haloferula rosea</name>
    <dbReference type="NCBI Taxonomy" id="490093"/>
    <lineage>
        <taxon>Bacteria</taxon>
        <taxon>Pseudomonadati</taxon>
        <taxon>Verrucomicrobiota</taxon>
        <taxon>Verrucomicrobiia</taxon>
        <taxon>Verrucomicrobiales</taxon>
        <taxon>Verrucomicrobiaceae</taxon>
        <taxon>Haloferula</taxon>
    </lineage>
</organism>
<sequence>MTRVNERIRAPRVRVVLPDGQQLGVMSSKEALEKAKMVGLDLVEIAAKADPPVCRIIDYGKYKYEQAKLKKQQKTNTKNVSRMKEVKFRVRTEQHDYNIKLNRLETFLDEGHKARVILQFRGRENAHREIGFEKMERILKDLKTMANVDQPPRLSGRVIGMTLSPLPKEQRKRRFQLFHGELMDEDDFEDEEDGSEEEEVVSSESEDSEEEKADA</sequence>
<dbReference type="GO" id="GO:0043022">
    <property type="term" value="F:ribosome binding"/>
    <property type="evidence" value="ECO:0007669"/>
    <property type="project" value="TreeGrafter"/>
</dbReference>
<keyword evidence="4" id="KW-0963">Cytoplasm</keyword>
<dbReference type="InterPro" id="IPR019814">
    <property type="entry name" value="Translation_initiation_fac_3_N"/>
</dbReference>
<dbReference type="Pfam" id="PF05198">
    <property type="entry name" value="IF3_N"/>
    <property type="match status" value="1"/>
</dbReference>
<reference evidence="10" key="1">
    <citation type="submission" date="2021-01" db="EMBL/GenBank/DDBJ databases">
        <title>Modified the classification status of verrucomicrobia.</title>
        <authorList>
            <person name="Feng X."/>
        </authorList>
    </citation>
    <scope>NUCLEOTIDE SEQUENCE</scope>
    <source>
        <strain evidence="10">KCTC 22201</strain>
    </source>
</reference>
<dbReference type="HAMAP" id="MF_00080">
    <property type="entry name" value="IF_3"/>
    <property type="match status" value="1"/>
</dbReference>
<comment type="caution">
    <text evidence="10">The sequence shown here is derived from an EMBL/GenBank/DDBJ whole genome shotgun (WGS) entry which is preliminary data.</text>
</comment>
<feature type="domain" description="Translation initiation factor 3 N-terminal" evidence="9">
    <location>
        <begin position="4"/>
        <end position="72"/>
    </location>
</feature>
<dbReference type="PANTHER" id="PTHR10938">
    <property type="entry name" value="TRANSLATION INITIATION FACTOR IF-3"/>
    <property type="match status" value="1"/>
</dbReference>
<evidence type="ECO:0000256" key="1">
    <source>
        <dbReference type="ARBA" id="ARBA00005439"/>
    </source>
</evidence>
<dbReference type="InterPro" id="IPR036788">
    <property type="entry name" value="T_IF-3_C_sf"/>
</dbReference>
<proteinExistence type="inferred from homology"/>
<feature type="compositionally biased region" description="Acidic residues" evidence="7">
    <location>
        <begin position="183"/>
        <end position="215"/>
    </location>
</feature>
<gene>
    <name evidence="4 10" type="primary">infC</name>
    <name evidence="10" type="ORF">JIN81_05000</name>
</gene>
<dbReference type="PROSITE" id="PS00938">
    <property type="entry name" value="IF3"/>
    <property type="match status" value="1"/>
</dbReference>
<name>A0A934RAT9_9BACT</name>
<dbReference type="InterPro" id="IPR019815">
    <property type="entry name" value="Translation_initiation_fac_3_C"/>
</dbReference>
<dbReference type="GO" id="GO:0005737">
    <property type="term" value="C:cytoplasm"/>
    <property type="evidence" value="ECO:0007669"/>
    <property type="project" value="UniProtKB-SubCell"/>
</dbReference>
<dbReference type="EMBL" id="JAENII010000003">
    <property type="protein sequence ID" value="MBK1826363.1"/>
    <property type="molecule type" value="Genomic_DNA"/>
</dbReference>
<evidence type="ECO:0000256" key="3">
    <source>
        <dbReference type="ARBA" id="ARBA00022917"/>
    </source>
</evidence>
<evidence type="ECO:0000259" key="8">
    <source>
        <dbReference type="Pfam" id="PF00707"/>
    </source>
</evidence>
<evidence type="ECO:0000313" key="11">
    <source>
        <dbReference type="Proteomes" id="UP000658278"/>
    </source>
</evidence>
<keyword evidence="3 4" id="KW-0648">Protein biosynthesis</keyword>
<feature type="region of interest" description="Disordered" evidence="7">
    <location>
        <begin position="182"/>
        <end position="215"/>
    </location>
</feature>
<evidence type="ECO:0000313" key="10">
    <source>
        <dbReference type="EMBL" id="MBK1826363.1"/>
    </source>
</evidence>
<dbReference type="Gene3D" id="3.30.110.10">
    <property type="entry name" value="Translation initiation factor 3 (IF-3), C-terminal domain"/>
    <property type="match status" value="1"/>
</dbReference>
<dbReference type="SUPFAM" id="SSF54364">
    <property type="entry name" value="Translation initiation factor IF3, N-terminal domain"/>
    <property type="match status" value="1"/>
</dbReference>
<evidence type="ECO:0000256" key="6">
    <source>
        <dbReference type="RuleBase" id="RU000646"/>
    </source>
</evidence>
<evidence type="ECO:0000256" key="5">
    <source>
        <dbReference type="NCBIfam" id="TIGR00168"/>
    </source>
</evidence>
<comment type="similarity">
    <text evidence="1 4 6">Belongs to the IF-3 family.</text>
</comment>
<keyword evidence="11" id="KW-1185">Reference proteome</keyword>
<keyword evidence="2 4" id="KW-0396">Initiation factor</keyword>
<dbReference type="InterPro" id="IPR036787">
    <property type="entry name" value="T_IF-3_N_sf"/>
</dbReference>
<evidence type="ECO:0000259" key="9">
    <source>
        <dbReference type="Pfam" id="PF05198"/>
    </source>
</evidence>
<accession>A0A934RAT9</accession>
<dbReference type="Pfam" id="PF00707">
    <property type="entry name" value="IF3_C"/>
    <property type="match status" value="1"/>
</dbReference>
<dbReference type="NCBIfam" id="TIGR00168">
    <property type="entry name" value="infC"/>
    <property type="match status" value="1"/>
</dbReference>
<dbReference type="PANTHER" id="PTHR10938:SF0">
    <property type="entry name" value="TRANSLATION INITIATION FACTOR IF-3, MITOCHONDRIAL"/>
    <property type="match status" value="1"/>
</dbReference>
<dbReference type="SUPFAM" id="SSF55200">
    <property type="entry name" value="Translation initiation factor IF3, C-terminal domain"/>
    <property type="match status" value="1"/>
</dbReference>
<feature type="domain" description="Translation initiation factor 3 C-terminal" evidence="8">
    <location>
        <begin position="82"/>
        <end position="165"/>
    </location>
</feature>
<dbReference type="GO" id="GO:0003743">
    <property type="term" value="F:translation initiation factor activity"/>
    <property type="evidence" value="ECO:0007669"/>
    <property type="project" value="UniProtKB-UniRule"/>
</dbReference>
<evidence type="ECO:0000256" key="4">
    <source>
        <dbReference type="HAMAP-Rule" id="MF_00080"/>
    </source>
</evidence>
<protein>
    <recommendedName>
        <fullName evidence="4 5">Translation initiation factor IF-3</fullName>
    </recommendedName>
</protein>
<evidence type="ECO:0000256" key="7">
    <source>
        <dbReference type="SAM" id="MobiDB-lite"/>
    </source>
</evidence>
<dbReference type="Gene3D" id="3.10.20.80">
    <property type="entry name" value="Translation initiation factor 3 (IF-3), N-terminal domain"/>
    <property type="match status" value="1"/>
</dbReference>